<evidence type="ECO:0000313" key="10">
    <source>
        <dbReference type="Proteomes" id="UP000006866"/>
    </source>
</evidence>
<dbReference type="InterPro" id="IPR000878">
    <property type="entry name" value="4pyrrol_Mease"/>
</dbReference>
<dbReference type="GO" id="GO:0032259">
    <property type="term" value="P:methylation"/>
    <property type="evidence" value="ECO:0007669"/>
    <property type="project" value="UniProtKB-KW"/>
</dbReference>
<dbReference type="RefSeq" id="WP_014553661.1">
    <property type="nucleotide sequence ID" value="NC_017455.1"/>
</dbReference>
<dbReference type="FunFam" id="3.40.1010.10:FF:000001">
    <property type="entry name" value="Siroheme synthase"/>
    <property type="match status" value="1"/>
</dbReference>
<gene>
    <name evidence="9" type="ordered locus">Hprae_1511</name>
</gene>
<dbReference type="PATRIC" id="fig|572479.3.peg.1531"/>
<feature type="domain" description="Tetrapyrrole biosynthesis uroporphyrinogen III synthase" evidence="8">
    <location>
        <begin position="270"/>
        <end position="519"/>
    </location>
</feature>
<dbReference type="AlphaFoldDB" id="E3DP05"/>
<dbReference type="OrthoDB" id="9815856at2"/>
<dbReference type="eggNOG" id="COG1587">
    <property type="taxonomic scope" value="Bacteria"/>
</dbReference>
<dbReference type="CDD" id="cd06578">
    <property type="entry name" value="HemD"/>
    <property type="match status" value="1"/>
</dbReference>
<evidence type="ECO:0000259" key="7">
    <source>
        <dbReference type="Pfam" id="PF00590"/>
    </source>
</evidence>
<dbReference type="HOGENOM" id="CLU_011276_6_0_9"/>
<evidence type="ECO:0000256" key="1">
    <source>
        <dbReference type="ARBA" id="ARBA00012162"/>
    </source>
</evidence>
<dbReference type="Pfam" id="PF00590">
    <property type="entry name" value="TP_methylase"/>
    <property type="match status" value="1"/>
</dbReference>
<dbReference type="EMBL" id="CP002175">
    <property type="protein sequence ID" value="ADO77638.1"/>
    <property type="molecule type" value="Genomic_DNA"/>
</dbReference>
<dbReference type="GO" id="GO:0019354">
    <property type="term" value="P:siroheme biosynthetic process"/>
    <property type="evidence" value="ECO:0007669"/>
    <property type="project" value="InterPro"/>
</dbReference>
<dbReference type="EC" id="2.1.1.107" evidence="1"/>
<evidence type="ECO:0000256" key="2">
    <source>
        <dbReference type="ARBA" id="ARBA00022603"/>
    </source>
</evidence>
<evidence type="ECO:0000256" key="3">
    <source>
        <dbReference type="ARBA" id="ARBA00022679"/>
    </source>
</evidence>
<keyword evidence="5" id="KW-0627">Porphyrin biosynthesis</keyword>
<proteinExistence type="inferred from homology"/>
<dbReference type="InterPro" id="IPR006366">
    <property type="entry name" value="CobA/CysG_C"/>
</dbReference>
<dbReference type="NCBIfam" id="TIGR01469">
    <property type="entry name" value="cobA_cysG_Cterm"/>
    <property type="match status" value="1"/>
</dbReference>
<dbReference type="KEGG" id="hpk:Hprae_1511"/>
<name>E3DP05_HALPG</name>
<dbReference type="STRING" id="572479.Hprae_1511"/>
<dbReference type="GO" id="GO:0004852">
    <property type="term" value="F:uroporphyrinogen-III synthase activity"/>
    <property type="evidence" value="ECO:0007669"/>
    <property type="project" value="InterPro"/>
</dbReference>
<reference evidence="10" key="1">
    <citation type="submission" date="2010-10" db="EMBL/GenBank/DDBJ databases">
        <title>The complete genome of Halanaerobium praevalens DSM 2228.</title>
        <authorList>
            <consortium name="US DOE Joint Genome Institute (JGI-PGF)"/>
            <person name="Lucas S."/>
            <person name="Copeland A."/>
            <person name="Lapidus A."/>
            <person name="Glavina del Rio T."/>
            <person name="Dalin E."/>
            <person name="Tice H."/>
            <person name="Bruce D."/>
            <person name="Goodwin L."/>
            <person name="Pitluck S."/>
            <person name="Kyrpides N."/>
            <person name="Mavromatis K."/>
            <person name="Ivanova N."/>
            <person name="Ovchinnikova G."/>
            <person name="Chertkov O."/>
            <person name="Detter J.C."/>
            <person name="Han C."/>
            <person name="Larimer F."/>
            <person name="Land M."/>
            <person name="Hauser L."/>
            <person name="Markowitz V."/>
            <person name="Cheng J.-F."/>
            <person name="Hugenholtz P."/>
            <person name="Woyke T."/>
            <person name="Wu D."/>
            <person name="Tindall B."/>
            <person name="Pomrenke H.G."/>
            <person name="Brambilla E."/>
            <person name="Klenk H.-P."/>
            <person name="Eisen J.A."/>
        </authorList>
    </citation>
    <scope>NUCLEOTIDE SEQUENCE [LARGE SCALE GENOMIC DNA]</scope>
    <source>
        <strain evidence="10">ATCC 33744 / DSM 2228 / GSL</strain>
    </source>
</reference>
<keyword evidence="2 6" id="KW-0489">Methyltransferase</keyword>
<protein>
    <recommendedName>
        <fullName evidence="1">uroporphyrinogen-III C-methyltransferase</fullName>
        <ecNumber evidence="1">2.1.1.107</ecNumber>
    </recommendedName>
</protein>
<dbReference type="FunFam" id="3.30.950.10:FF:000001">
    <property type="entry name" value="Siroheme synthase"/>
    <property type="match status" value="1"/>
</dbReference>
<keyword evidence="4" id="KW-0949">S-adenosyl-L-methionine</keyword>
<dbReference type="InterPro" id="IPR036108">
    <property type="entry name" value="4pyrrol_syn_uPrphyn_synt_sf"/>
</dbReference>
<dbReference type="PROSITE" id="PS00840">
    <property type="entry name" value="SUMT_2"/>
    <property type="match status" value="1"/>
</dbReference>
<evidence type="ECO:0000313" key="9">
    <source>
        <dbReference type="EMBL" id="ADO77638.1"/>
    </source>
</evidence>
<evidence type="ECO:0000256" key="5">
    <source>
        <dbReference type="ARBA" id="ARBA00023244"/>
    </source>
</evidence>
<dbReference type="Gene3D" id="3.30.950.10">
    <property type="entry name" value="Methyltransferase, Cobalt-precorrin-4 Transmethylase, Domain 2"/>
    <property type="match status" value="1"/>
</dbReference>
<dbReference type="SUPFAM" id="SSF53790">
    <property type="entry name" value="Tetrapyrrole methylase"/>
    <property type="match status" value="1"/>
</dbReference>
<accession>E3DP05</accession>
<dbReference type="Gene3D" id="3.40.50.10090">
    <property type="match status" value="2"/>
</dbReference>
<reference evidence="9 10" key="2">
    <citation type="journal article" date="2011" name="Stand. Genomic Sci.">
        <title>Complete genome sequence of the extremely halophilic Halanaerobium praevalens type strain (GSL).</title>
        <authorList>
            <person name="Ivanova N."/>
            <person name="Sikorski J."/>
            <person name="Chertkov O."/>
            <person name="Nolan M."/>
            <person name="Lucas S."/>
            <person name="Hammon N."/>
            <person name="Deshpande S."/>
            <person name="Cheng J.F."/>
            <person name="Tapia R."/>
            <person name="Han C."/>
            <person name="Goodwin L."/>
            <person name="Pitluck S."/>
            <person name="Huntemann M."/>
            <person name="Liolios K."/>
            <person name="Pagani I."/>
            <person name="Mavromatis K."/>
            <person name="Ovchinikova G."/>
            <person name="Pati A."/>
            <person name="Chen A."/>
            <person name="Palaniappan K."/>
            <person name="Land M."/>
            <person name="Hauser L."/>
            <person name="Brambilla E.M."/>
            <person name="Kannan K.P."/>
            <person name="Rohde M."/>
            <person name="Tindall B.J."/>
            <person name="Goker M."/>
            <person name="Detter J.C."/>
            <person name="Woyke T."/>
            <person name="Bristow J."/>
            <person name="Eisen J.A."/>
            <person name="Markowitz V."/>
            <person name="Hugenholtz P."/>
            <person name="Kyrpides N.C."/>
            <person name="Klenk H.P."/>
            <person name="Lapidus A."/>
        </authorList>
    </citation>
    <scope>NUCLEOTIDE SEQUENCE [LARGE SCALE GENOMIC DNA]</scope>
    <source>
        <strain evidence="10">ATCC 33744 / DSM 2228 / GSL</strain>
    </source>
</reference>
<evidence type="ECO:0000256" key="6">
    <source>
        <dbReference type="RuleBase" id="RU003960"/>
    </source>
</evidence>
<sequence length="530" mass="57827">MTAKVYLTGAGPGDPSLLTLKAKRAIQEADVVLYDRLANNRFLEYADQEVEKIYVGKKAKDHHYTQTEIEDLIIKKAKAGKTVCRLKGGDPFIYGRGGEEALKLKEAGIDFEIIPGISSSMAVPLYAGIPLTQRHMASSFAVITGHEAAEKEESTIEIEKIAAAVDTLVVLMGVGNLAQITARVLAAGRSPETPVALIRWGSRSKQETITGNLTNIAAKVKEANFKPPAVTVIGEVVGLREKLSWFEDKKLLAKNILVTRPAAQAGSILEMIEKEAGNPILSPTIAIKESENKEQLQKAVRNLDQYTHLIFTSVNGVRYFVKMLKAEKLDLRELAGIKIITIGSKTAAELNQNGIRADLMPEDYSTAGILKYLESLEAKGEMNLKTSSFLLPRSNIAPKNLQKGLRELGAKVDNIIAYRTEAVALQAEIIDLLLNNELDLLTFSSSSTVENLISGIKNLTKNELVKSQLNLDQKTEADLLAKLKEIPAACIGPVTAAKAKEYNLNVQIVAAEYTIKGLMDAVLNYYAELN</sequence>
<dbReference type="SUPFAM" id="SSF69618">
    <property type="entry name" value="HemD-like"/>
    <property type="match status" value="1"/>
</dbReference>
<dbReference type="PANTHER" id="PTHR45790">
    <property type="entry name" value="SIROHEME SYNTHASE-RELATED"/>
    <property type="match status" value="1"/>
</dbReference>
<dbReference type="InterPro" id="IPR014776">
    <property type="entry name" value="4pyrrole_Mease_sub2"/>
</dbReference>
<organism evidence="9 10">
    <name type="scientific">Halanaerobium praevalens (strain ATCC 33744 / DSM 2228 / GSL)</name>
    <dbReference type="NCBI Taxonomy" id="572479"/>
    <lineage>
        <taxon>Bacteria</taxon>
        <taxon>Bacillati</taxon>
        <taxon>Bacillota</taxon>
        <taxon>Clostridia</taxon>
        <taxon>Halanaerobiales</taxon>
        <taxon>Halanaerobiaceae</taxon>
        <taxon>Halanaerobium</taxon>
    </lineage>
</organism>
<dbReference type="Pfam" id="PF02602">
    <property type="entry name" value="HEM4"/>
    <property type="match status" value="1"/>
</dbReference>
<dbReference type="GO" id="GO:0004851">
    <property type="term" value="F:uroporphyrin-III C-methyltransferase activity"/>
    <property type="evidence" value="ECO:0007669"/>
    <property type="project" value="UniProtKB-EC"/>
</dbReference>
<dbReference type="eggNOG" id="COG0007">
    <property type="taxonomic scope" value="Bacteria"/>
</dbReference>
<dbReference type="InterPro" id="IPR014777">
    <property type="entry name" value="4pyrrole_Mease_sub1"/>
</dbReference>
<dbReference type="InterPro" id="IPR003754">
    <property type="entry name" value="4pyrrol_synth_uPrphyn_synth"/>
</dbReference>
<dbReference type="Gene3D" id="3.40.1010.10">
    <property type="entry name" value="Cobalt-precorrin-4 Transmethylase, Domain 1"/>
    <property type="match status" value="1"/>
</dbReference>
<comment type="similarity">
    <text evidence="6">Belongs to the precorrin methyltransferase family.</text>
</comment>
<keyword evidence="10" id="KW-1185">Reference proteome</keyword>
<evidence type="ECO:0000256" key="4">
    <source>
        <dbReference type="ARBA" id="ARBA00022691"/>
    </source>
</evidence>
<dbReference type="PANTHER" id="PTHR45790:SF3">
    <property type="entry name" value="S-ADENOSYL-L-METHIONINE-DEPENDENT UROPORPHYRINOGEN III METHYLTRANSFERASE, CHLOROPLASTIC"/>
    <property type="match status" value="1"/>
</dbReference>
<dbReference type="CDD" id="cd11642">
    <property type="entry name" value="SUMT"/>
    <property type="match status" value="1"/>
</dbReference>
<dbReference type="NCBIfam" id="NF004790">
    <property type="entry name" value="PRK06136.1"/>
    <property type="match status" value="1"/>
</dbReference>
<evidence type="ECO:0000259" key="8">
    <source>
        <dbReference type="Pfam" id="PF02602"/>
    </source>
</evidence>
<dbReference type="InterPro" id="IPR003043">
    <property type="entry name" value="Uropor_MeTrfase_CS"/>
</dbReference>
<feature type="domain" description="Tetrapyrrole methylase" evidence="7">
    <location>
        <begin position="4"/>
        <end position="216"/>
    </location>
</feature>
<dbReference type="Proteomes" id="UP000006866">
    <property type="component" value="Chromosome"/>
</dbReference>
<keyword evidence="3 6" id="KW-0808">Transferase</keyword>
<dbReference type="InterPro" id="IPR050161">
    <property type="entry name" value="Siro_Cobalamin_biosynth"/>
</dbReference>
<dbReference type="InterPro" id="IPR035996">
    <property type="entry name" value="4pyrrol_Methylase_sf"/>
</dbReference>